<dbReference type="RefSeq" id="XP_067543923.1">
    <property type="nucleotide sequence ID" value="XM_067688735.1"/>
</dbReference>
<dbReference type="AlphaFoldDB" id="A0A177EBC0"/>
<dbReference type="GO" id="GO:0005509">
    <property type="term" value="F:calcium ion binding"/>
    <property type="evidence" value="ECO:0007669"/>
    <property type="project" value="InterPro"/>
</dbReference>
<dbReference type="GO" id="GO:0008381">
    <property type="term" value="F:mechanosensitive monoatomic ion channel activity"/>
    <property type="evidence" value="ECO:0007669"/>
    <property type="project" value="TreeGrafter"/>
</dbReference>
<dbReference type="EMBL" id="LTDL01000041">
    <property type="protein sequence ID" value="OAG29244.1"/>
    <property type="molecule type" value="Genomic_DNA"/>
</dbReference>
<dbReference type="Proteomes" id="UP000185944">
    <property type="component" value="Unassembled WGS sequence"/>
</dbReference>
<comment type="similarity">
    <text evidence="2">Belongs to the MscS (TC 1.A.23) family.</text>
</comment>
<dbReference type="GO" id="GO:0006820">
    <property type="term" value="P:monoatomic anion transport"/>
    <property type="evidence" value="ECO:0007669"/>
    <property type="project" value="TreeGrafter"/>
</dbReference>
<sequence>MEQPGPDTQHDKDTKLPRHYESTPKKLFFMGILGGVLLCFGCLGLFMCTTEALNREKRAPAGAFVFLCFILLAAFVLAFLLVSVKINKCYKTFANLPTAYALKQNKHLLCASVSGIILSSVVKLIVCFCLVYNHPGEQRGLPVVFTETTRVFKMVVEIVSITAGVFALKGLFISYTGYLLHRTSGRGDVRYTRDVISIIDKLDMFVEKETTSVKEKSQIIFCAIAGPRAEMLVFSDLLSRLSEEDASQLMMLFDTDLDAEITKSEFESGYANIQNEKEKLQRTTRKKERIVANLDSFLFIICAVFAFIFVVYFVDTRMFQGGDKSPPIDSPLVGIFFGLTTLMVSTMAIHGQIFSTLVASISHIFFVRPFDIGDIISFESAYYKVHSFGLIHSVYKTGEKYVVIPNSYIMNKPVENLSKSLFYHGSFPVVIRAKDLQKAVGELKKALEAFFSGNKKFKKPFYLGEFASTQENTLSATIQYALTCTYKDRPVIAEREDELKLYIFDKLSNLAEGANGEKAGAQIETIPISSLQSQSQGHQVS</sequence>
<dbReference type="InterPro" id="IPR006685">
    <property type="entry name" value="MscS_channel_2nd"/>
</dbReference>
<dbReference type="OrthoDB" id="544685at2759"/>
<dbReference type="PANTHER" id="PTHR31618">
    <property type="entry name" value="MECHANOSENSITIVE ION CHANNEL PROTEIN 5"/>
    <property type="match status" value="1"/>
</dbReference>
<feature type="transmembrane region" description="Helical" evidence="4">
    <location>
        <begin position="290"/>
        <end position="314"/>
    </location>
</feature>
<keyword evidence="4" id="KW-0812">Transmembrane</keyword>
<dbReference type="PANTHER" id="PTHR31618:SF1">
    <property type="entry name" value="EF-HAND DOMAIN-CONTAINING PROTEIN"/>
    <property type="match status" value="1"/>
</dbReference>
<dbReference type="InterPro" id="IPR010920">
    <property type="entry name" value="LSM_dom_sf"/>
</dbReference>
<dbReference type="Pfam" id="PF00924">
    <property type="entry name" value="MS_channel_2nd"/>
    <property type="match status" value="1"/>
</dbReference>
<evidence type="ECO:0000259" key="5">
    <source>
        <dbReference type="PROSITE" id="PS50222"/>
    </source>
</evidence>
<feature type="transmembrane region" description="Helical" evidence="4">
    <location>
        <begin position="154"/>
        <end position="180"/>
    </location>
</feature>
<feature type="transmembrane region" description="Helical" evidence="4">
    <location>
        <begin position="27"/>
        <end position="47"/>
    </location>
</feature>
<keyword evidence="7" id="KW-1185">Reference proteome</keyword>
<dbReference type="GeneID" id="93647667"/>
<evidence type="ECO:0000313" key="7">
    <source>
        <dbReference type="Proteomes" id="UP000185944"/>
    </source>
</evidence>
<proteinExistence type="inferred from homology"/>
<feature type="coiled-coil region" evidence="3">
    <location>
        <begin position="263"/>
        <end position="293"/>
    </location>
</feature>
<dbReference type="PROSITE" id="PS50222">
    <property type="entry name" value="EF_HAND_2"/>
    <property type="match status" value="1"/>
</dbReference>
<evidence type="ECO:0000313" key="6">
    <source>
        <dbReference type="EMBL" id="OAG29244.1"/>
    </source>
</evidence>
<evidence type="ECO:0000256" key="4">
    <source>
        <dbReference type="SAM" id="Phobius"/>
    </source>
</evidence>
<feature type="transmembrane region" description="Helical" evidence="4">
    <location>
        <begin position="108"/>
        <end position="134"/>
    </location>
</feature>
<dbReference type="GO" id="GO:0005886">
    <property type="term" value="C:plasma membrane"/>
    <property type="evidence" value="ECO:0007669"/>
    <property type="project" value="TreeGrafter"/>
</dbReference>
<name>A0A177EBC0_9MICR</name>
<gene>
    <name evidence="6" type="ORF">NEDG_01317</name>
</gene>
<comment type="caution">
    <text evidence="6">The sequence shown here is derived from an EMBL/GenBank/DDBJ whole genome shotgun (WGS) entry which is preliminary data.</text>
</comment>
<protein>
    <recommendedName>
        <fullName evidence="5">EF-hand domain-containing protein</fullName>
    </recommendedName>
</protein>
<dbReference type="InterPro" id="IPR016688">
    <property type="entry name" value="MscS-like_plants/fungi"/>
</dbReference>
<dbReference type="InterPro" id="IPR002048">
    <property type="entry name" value="EF_hand_dom"/>
</dbReference>
<keyword evidence="4" id="KW-1133">Transmembrane helix</keyword>
<keyword evidence="4" id="KW-0472">Membrane</keyword>
<feature type="domain" description="EF-hand" evidence="5">
    <location>
        <begin position="241"/>
        <end position="276"/>
    </location>
</feature>
<evidence type="ECO:0000256" key="3">
    <source>
        <dbReference type="SAM" id="Coils"/>
    </source>
</evidence>
<reference evidence="6 7" key="1">
    <citation type="submission" date="2016-02" db="EMBL/GenBank/DDBJ databases">
        <title>Discovery of a natural microsporidian pathogen with a broad tissue tropism in Caenorhabditis elegans.</title>
        <authorList>
            <person name="Luallen R.J."/>
            <person name="Reinke A.W."/>
            <person name="Tong L."/>
            <person name="Botts M.R."/>
            <person name="Felix M.-A."/>
            <person name="Troemel E.R."/>
        </authorList>
    </citation>
    <scope>NUCLEOTIDE SEQUENCE [LARGE SCALE GENOMIC DNA]</scope>
    <source>
        <strain evidence="6 7">JUm2807</strain>
    </source>
</reference>
<evidence type="ECO:0000256" key="1">
    <source>
        <dbReference type="ARBA" id="ARBA00004141"/>
    </source>
</evidence>
<feature type="transmembrane region" description="Helical" evidence="4">
    <location>
        <begin position="59"/>
        <end position="82"/>
    </location>
</feature>
<dbReference type="VEuPathDB" id="MicrosporidiaDB:NEDG_01317"/>
<evidence type="ECO:0000256" key="2">
    <source>
        <dbReference type="ARBA" id="ARBA00008017"/>
    </source>
</evidence>
<dbReference type="SUPFAM" id="SSF50182">
    <property type="entry name" value="Sm-like ribonucleoproteins"/>
    <property type="match status" value="1"/>
</dbReference>
<organism evidence="6 7">
    <name type="scientific">Nematocida displodere</name>
    <dbReference type="NCBI Taxonomy" id="1805483"/>
    <lineage>
        <taxon>Eukaryota</taxon>
        <taxon>Fungi</taxon>
        <taxon>Fungi incertae sedis</taxon>
        <taxon>Microsporidia</taxon>
        <taxon>Nematocida</taxon>
    </lineage>
</organism>
<comment type="subcellular location">
    <subcellularLocation>
        <location evidence="1">Membrane</location>
        <topology evidence="1">Multi-pass membrane protein</topology>
    </subcellularLocation>
</comment>
<accession>A0A177EBC0</accession>
<keyword evidence="3" id="KW-0175">Coiled coil</keyword>
<feature type="transmembrane region" description="Helical" evidence="4">
    <location>
        <begin position="334"/>
        <end position="359"/>
    </location>
</feature>